<dbReference type="KEGG" id="age:AA314_05810"/>
<dbReference type="Proteomes" id="UP000035579">
    <property type="component" value="Chromosome"/>
</dbReference>
<sequence length="112" mass="12197">MSHPGELRPDGVVTVATEEEKAHGRQERILRNRRLLDRGPSGPPRAPDSGRTALRWTEAYPCSLRAGEGWEAHGGHHGPSVHRAGGPHYCHVSNVCATSTCSMVVGREQERA</sequence>
<proteinExistence type="predicted"/>
<protein>
    <submittedName>
        <fullName evidence="2">Uncharacterized protein</fullName>
    </submittedName>
</protein>
<dbReference type="EMBL" id="CP011509">
    <property type="protein sequence ID" value="AKJ04184.1"/>
    <property type="molecule type" value="Genomic_DNA"/>
</dbReference>
<reference evidence="2 3" key="1">
    <citation type="submission" date="2015-05" db="EMBL/GenBank/DDBJ databases">
        <title>Genome assembly of Archangium gephyra DSM 2261.</title>
        <authorList>
            <person name="Sharma G."/>
            <person name="Subramanian S."/>
        </authorList>
    </citation>
    <scope>NUCLEOTIDE SEQUENCE [LARGE SCALE GENOMIC DNA]</scope>
    <source>
        <strain evidence="2 3">DSM 2261</strain>
    </source>
</reference>
<evidence type="ECO:0000313" key="3">
    <source>
        <dbReference type="Proteomes" id="UP000035579"/>
    </source>
</evidence>
<evidence type="ECO:0000313" key="2">
    <source>
        <dbReference type="EMBL" id="AKJ04184.1"/>
    </source>
</evidence>
<gene>
    <name evidence="2" type="ORF">AA314_05810</name>
</gene>
<evidence type="ECO:0000256" key="1">
    <source>
        <dbReference type="SAM" id="MobiDB-lite"/>
    </source>
</evidence>
<organism evidence="2 3">
    <name type="scientific">Archangium gephyra</name>
    <dbReference type="NCBI Taxonomy" id="48"/>
    <lineage>
        <taxon>Bacteria</taxon>
        <taxon>Pseudomonadati</taxon>
        <taxon>Myxococcota</taxon>
        <taxon>Myxococcia</taxon>
        <taxon>Myxococcales</taxon>
        <taxon>Cystobacterineae</taxon>
        <taxon>Archangiaceae</taxon>
        <taxon>Archangium</taxon>
    </lineage>
</organism>
<feature type="region of interest" description="Disordered" evidence="1">
    <location>
        <begin position="1"/>
        <end position="54"/>
    </location>
</feature>
<name>A0AAC8QBA6_9BACT</name>
<feature type="compositionally biased region" description="Basic and acidic residues" evidence="1">
    <location>
        <begin position="18"/>
        <end position="37"/>
    </location>
</feature>
<dbReference type="AlphaFoldDB" id="A0AAC8QBA6"/>
<accession>A0AAC8QBA6</accession>